<evidence type="ECO:0000313" key="1">
    <source>
        <dbReference type="EMBL" id="MBB3131849.1"/>
    </source>
</evidence>
<protein>
    <submittedName>
        <fullName evidence="1">Uncharacterized protein</fullName>
    </submittedName>
</protein>
<name>A0A839U328_9BACL</name>
<sequence>MNKKDDKRVHFYHITLSNGELLENIRIEGSLEWNLSGIAAHLVAVEDPDGRKIVLSKYHIVKAELIKVED</sequence>
<dbReference type="RefSeq" id="WP_183587283.1">
    <property type="nucleotide sequence ID" value="NZ_JACHXJ010000009.1"/>
</dbReference>
<dbReference type="AlphaFoldDB" id="A0A839U328"/>
<proteinExistence type="predicted"/>
<accession>A0A839U328</accession>
<evidence type="ECO:0000313" key="2">
    <source>
        <dbReference type="Proteomes" id="UP000517523"/>
    </source>
</evidence>
<comment type="caution">
    <text evidence="1">The sequence shown here is derived from an EMBL/GenBank/DDBJ whole genome shotgun (WGS) entry which is preliminary data.</text>
</comment>
<gene>
    <name evidence="1" type="ORF">FHS19_006575</name>
</gene>
<dbReference type="Proteomes" id="UP000517523">
    <property type="component" value="Unassembled WGS sequence"/>
</dbReference>
<reference evidence="1 2" key="1">
    <citation type="submission" date="2020-08" db="EMBL/GenBank/DDBJ databases">
        <title>Genomic Encyclopedia of Type Strains, Phase III (KMG-III): the genomes of soil and plant-associated and newly described type strains.</title>
        <authorList>
            <person name="Whitman W."/>
        </authorList>
    </citation>
    <scope>NUCLEOTIDE SEQUENCE [LARGE SCALE GENOMIC DNA]</scope>
    <source>
        <strain evidence="1 2">CECT 5831</strain>
    </source>
</reference>
<organism evidence="1 2">
    <name type="scientific">Paenibacillus rhizosphaerae</name>
    <dbReference type="NCBI Taxonomy" id="297318"/>
    <lineage>
        <taxon>Bacteria</taxon>
        <taxon>Bacillati</taxon>
        <taxon>Bacillota</taxon>
        <taxon>Bacilli</taxon>
        <taxon>Bacillales</taxon>
        <taxon>Paenibacillaceae</taxon>
        <taxon>Paenibacillus</taxon>
    </lineage>
</organism>
<dbReference type="EMBL" id="JACHXJ010000009">
    <property type="protein sequence ID" value="MBB3131849.1"/>
    <property type="molecule type" value="Genomic_DNA"/>
</dbReference>